<evidence type="ECO:0000313" key="15">
    <source>
        <dbReference type="Proteomes" id="UP000662111"/>
    </source>
</evidence>
<dbReference type="InterPro" id="IPR020476">
    <property type="entry name" value="Nudix_hydrolase"/>
</dbReference>
<keyword evidence="4" id="KW-0235">DNA replication</keyword>
<dbReference type="Pfam" id="PF00293">
    <property type="entry name" value="NUDIX"/>
    <property type="match status" value="1"/>
</dbReference>
<dbReference type="InterPro" id="IPR015797">
    <property type="entry name" value="NUDIX_hydrolase-like_dom_sf"/>
</dbReference>
<evidence type="ECO:0000256" key="1">
    <source>
        <dbReference type="ARBA" id="ARBA00001946"/>
    </source>
</evidence>
<keyword evidence="5" id="KW-0479">Metal-binding</keyword>
<evidence type="ECO:0000256" key="7">
    <source>
        <dbReference type="ARBA" id="ARBA00022801"/>
    </source>
</evidence>
<evidence type="ECO:0000256" key="12">
    <source>
        <dbReference type="RuleBase" id="RU003476"/>
    </source>
</evidence>
<evidence type="ECO:0000256" key="4">
    <source>
        <dbReference type="ARBA" id="ARBA00022705"/>
    </source>
</evidence>
<dbReference type="InterPro" id="IPR020084">
    <property type="entry name" value="NUDIX_hydrolase_CS"/>
</dbReference>
<dbReference type="PRINTS" id="PR00502">
    <property type="entry name" value="NUDIXFAMILY"/>
</dbReference>
<evidence type="ECO:0000256" key="9">
    <source>
        <dbReference type="ARBA" id="ARBA00023204"/>
    </source>
</evidence>
<name>A0ABQ2F7J3_9MICO</name>
<dbReference type="CDD" id="cd03425">
    <property type="entry name" value="NUDIX_MutT_NudA_like"/>
    <property type="match status" value="1"/>
</dbReference>
<dbReference type="InterPro" id="IPR000086">
    <property type="entry name" value="NUDIX_hydrolase_dom"/>
</dbReference>
<evidence type="ECO:0000313" key="14">
    <source>
        <dbReference type="EMBL" id="GGK65759.1"/>
    </source>
</evidence>
<accession>A0ABQ2F7J3</accession>
<dbReference type="EC" id="3.6.1.55" evidence="11"/>
<dbReference type="PANTHER" id="PTHR47707">
    <property type="entry name" value="8-OXO-DGTP DIPHOSPHATASE"/>
    <property type="match status" value="1"/>
</dbReference>
<dbReference type="InterPro" id="IPR047127">
    <property type="entry name" value="MutT-like"/>
</dbReference>
<dbReference type="SUPFAM" id="SSF55811">
    <property type="entry name" value="Nudix"/>
    <property type="match status" value="1"/>
</dbReference>
<evidence type="ECO:0000259" key="13">
    <source>
        <dbReference type="PROSITE" id="PS51462"/>
    </source>
</evidence>
<comment type="similarity">
    <text evidence="2 12">Belongs to the Nudix hydrolase family.</text>
</comment>
<protein>
    <recommendedName>
        <fullName evidence="11">8-oxo-dGTP diphosphatase</fullName>
        <ecNumber evidence="11">3.6.1.55</ecNumber>
    </recommendedName>
</protein>
<evidence type="ECO:0000256" key="2">
    <source>
        <dbReference type="ARBA" id="ARBA00005582"/>
    </source>
</evidence>
<dbReference type="EMBL" id="BMLB01000002">
    <property type="protein sequence ID" value="GGK65759.1"/>
    <property type="molecule type" value="Genomic_DNA"/>
</dbReference>
<keyword evidence="7 12" id="KW-0378">Hydrolase</keyword>
<evidence type="ECO:0000256" key="11">
    <source>
        <dbReference type="ARBA" id="ARBA00038905"/>
    </source>
</evidence>
<reference evidence="15" key="1">
    <citation type="journal article" date="2019" name="Int. J. Syst. Evol. Microbiol.">
        <title>The Global Catalogue of Microorganisms (GCM) 10K type strain sequencing project: providing services to taxonomists for standard genome sequencing and annotation.</title>
        <authorList>
            <consortium name="The Broad Institute Genomics Platform"/>
            <consortium name="The Broad Institute Genome Sequencing Center for Infectious Disease"/>
            <person name="Wu L."/>
            <person name="Ma J."/>
        </authorList>
    </citation>
    <scope>NUCLEOTIDE SEQUENCE [LARGE SCALE GENOMIC DNA]</scope>
    <source>
        <strain evidence="15">CGMCC 1.5362</strain>
    </source>
</reference>
<evidence type="ECO:0000256" key="6">
    <source>
        <dbReference type="ARBA" id="ARBA00022763"/>
    </source>
</evidence>
<sequence length="165" mass="17524">MTCPGVTSCASRPPGQDGGMTYSCARVPVAAVALVDDLARPTRLLAARRSGPPALAGGWEFPGGKVEPGEPPAGAAVREAREELGVRVELGDPVGPGPWPLGATHEMWLWWAVTCPGEPEPQPLADHDELRWVTLETLRDVPWLANDRAVVDHVEAFLVPVADLA</sequence>
<dbReference type="Gene3D" id="3.90.79.10">
    <property type="entry name" value="Nucleoside Triphosphate Pyrophosphohydrolase"/>
    <property type="match status" value="1"/>
</dbReference>
<comment type="cofactor">
    <cofactor evidence="1">
        <name>Mg(2+)</name>
        <dbReference type="ChEBI" id="CHEBI:18420"/>
    </cofactor>
</comment>
<evidence type="ECO:0000256" key="10">
    <source>
        <dbReference type="ARBA" id="ARBA00035861"/>
    </source>
</evidence>
<keyword evidence="8" id="KW-0460">Magnesium</keyword>
<dbReference type="Proteomes" id="UP000662111">
    <property type="component" value="Unassembled WGS sequence"/>
</dbReference>
<dbReference type="PROSITE" id="PS00893">
    <property type="entry name" value="NUDIX_BOX"/>
    <property type="match status" value="1"/>
</dbReference>
<feature type="domain" description="Nudix hydrolase" evidence="13">
    <location>
        <begin position="25"/>
        <end position="163"/>
    </location>
</feature>
<comment type="caution">
    <text evidence="14">The sequence shown here is derived from an EMBL/GenBank/DDBJ whole genome shotgun (WGS) entry which is preliminary data.</text>
</comment>
<comment type="catalytic activity">
    <reaction evidence="10">
        <text>8-oxo-dGTP + H2O = 8-oxo-dGMP + diphosphate + H(+)</text>
        <dbReference type="Rhea" id="RHEA:31575"/>
        <dbReference type="ChEBI" id="CHEBI:15377"/>
        <dbReference type="ChEBI" id="CHEBI:15378"/>
        <dbReference type="ChEBI" id="CHEBI:33019"/>
        <dbReference type="ChEBI" id="CHEBI:63224"/>
        <dbReference type="ChEBI" id="CHEBI:77896"/>
        <dbReference type="EC" id="3.6.1.55"/>
    </reaction>
</comment>
<keyword evidence="15" id="KW-1185">Reference proteome</keyword>
<keyword evidence="6" id="KW-0227">DNA damage</keyword>
<keyword evidence="9" id="KW-0234">DNA repair</keyword>
<gene>
    <name evidence="14" type="ORF">GCM10011509_12550</name>
</gene>
<evidence type="ECO:0000256" key="3">
    <source>
        <dbReference type="ARBA" id="ARBA00022457"/>
    </source>
</evidence>
<evidence type="ECO:0000256" key="8">
    <source>
        <dbReference type="ARBA" id="ARBA00022842"/>
    </source>
</evidence>
<proteinExistence type="inferred from homology"/>
<organism evidence="14 15">
    <name type="scientific">Ornithinimicrobium pekingense</name>
    <dbReference type="NCBI Taxonomy" id="384677"/>
    <lineage>
        <taxon>Bacteria</taxon>
        <taxon>Bacillati</taxon>
        <taxon>Actinomycetota</taxon>
        <taxon>Actinomycetes</taxon>
        <taxon>Micrococcales</taxon>
        <taxon>Ornithinimicrobiaceae</taxon>
        <taxon>Ornithinimicrobium</taxon>
    </lineage>
</organism>
<dbReference type="PROSITE" id="PS51462">
    <property type="entry name" value="NUDIX"/>
    <property type="match status" value="1"/>
</dbReference>
<evidence type="ECO:0000256" key="5">
    <source>
        <dbReference type="ARBA" id="ARBA00022723"/>
    </source>
</evidence>
<keyword evidence="3" id="KW-0515">Mutator protein</keyword>
<dbReference type="PANTHER" id="PTHR47707:SF1">
    <property type="entry name" value="NUDIX HYDROLASE FAMILY PROTEIN"/>
    <property type="match status" value="1"/>
</dbReference>